<evidence type="ECO:0000259" key="5">
    <source>
        <dbReference type="PROSITE" id="PS50931"/>
    </source>
</evidence>
<dbReference type="InterPro" id="IPR000847">
    <property type="entry name" value="LysR_HTH_N"/>
</dbReference>
<evidence type="ECO:0000256" key="3">
    <source>
        <dbReference type="ARBA" id="ARBA00023125"/>
    </source>
</evidence>
<accession>A0A4V6HR43</accession>
<feature type="domain" description="HTH lysR-type" evidence="5">
    <location>
        <begin position="1"/>
        <end position="58"/>
    </location>
</feature>
<dbReference type="EMBL" id="QGQD01000115">
    <property type="protein sequence ID" value="TLC97647.1"/>
    <property type="molecule type" value="Genomic_DNA"/>
</dbReference>
<dbReference type="Pfam" id="PF00126">
    <property type="entry name" value="HTH_1"/>
    <property type="match status" value="1"/>
</dbReference>
<keyword evidence="4" id="KW-0804">Transcription</keyword>
<dbReference type="PROSITE" id="PS50931">
    <property type="entry name" value="HTH_LYSR"/>
    <property type="match status" value="1"/>
</dbReference>
<dbReference type="SUPFAM" id="SSF46785">
    <property type="entry name" value="Winged helix' DNA-binding domain"/>
    <property type="match status" value="1"/>
</dbReference>
<keyword evidence="7" id="KW-1185">Reference proteome</keyword>
<dbReference type="PANTHER" id="PTHR30126">
    <property type="entry name" value="HTH-TYPE TRANSCRIPTIONAL REGULATOR"/>
    <property type="match status" value="1"/>
</dbReference>
<evidence type="ECO:0000256" key="1">
    <source>
        <dbReference type="ARBA" id="ARBA00009437"/>
    </source>
</evidence>
<dbReference type="InterPro" id="IPR036390">
    <property type="entry name" value="WH_DNA-bd_sf"/>
</dbReference>
<dbReference type="GO" id="GO:0000976">
    <property type="term" value="F:transcription cis-regulatory region binding"/>
    <property type="evidence" value="ECO:0007669"/>
    <property type="project" value="TreeGrafter"/>
</dbReference>
<evidence type="ECO:0000313" key="6">
    <source>
        <dbReference type="EMBL" id="TLC97647.1"/>
    </source>
</evidence>
<dbReference type="InterPro" id="IPR036388">
    <property type="entry name" value="WH-like_DNA-bd_sf"/>
</dbReference>
<dbReference type="SUPFAM" id="SSF53850">
    <property type="entry name" value="Periplasmic binding protein-like II"/>
    <property type="match status" value="1"/>
</dbReference>
<comment type="similarity">
    <text evidence="1">Belongs to the LysR transcriptional regulatory family.</text>
</comment>
<protein>
    <submittedName>
        <fullName evidence="6">HTH-type transcriptional activator CmpR</fullName>
    </submittedName>
</protein>
<dbReference type="FunFam" id="1.10.10.10:FF:000001">
    <property type="entry name" value="LysR family transcriptional regulator"/>
    <property type="match status" value="1"/>
</dbReference>
<gene>
    <name evidence="6" type="primary">cmpR_4</name>
    <name evidence="6" type="ORF">DSM106044_05601</name>
</gene>
<dbReference type="Pfam" id="PF03466">
    <property type="entry name" value="LysR_substrate"/>
    <property type="match status" value="1"/>
</dbReference>
<dbReference type="STRING" id="180332.GCA_000797495_00321"/>
<proteinExistence type="inferred from homology"/>
<evidence type="ECO:0000313" key="7">
    <source>
        <dbReference type="Proteomes" id="UP000306509"/>
    </source>
</evidence>
<reference evidence="6 7" key="1">
    <citation type="journal article" date="2019" name="Anaerobe">
        <title>Detection of Robinsoniella peoriensis in multiple bone samples of a trauma patient.</title>
        <authorList>
            <person name="Schrottner P."/>
            <person name="Hartwich K."/>
            <person name="Bunk B."/>
            <person name="Schober I."/>
            <person name="Helbig S."/>
            <person name="Rudolph W.W."/>
            <person name="Gunzer F."/>
        </authorList>
    </citation>
    <scope>NUCLEOTIDE SEQUENCE [LARGE SCALE GENOMIC DNA]</scope>
    <source>
        <strain evidence="6 7">DSM 106044</strain>
    </source>
</reference>
<keyword evidence="2" id="KW-0805">Transcription regulation</keyword>
<dbReference type="GO" id="GO:0003700">
    <property type="term" value="F:DNA-binding transcription factor activity"/>
    <property type="evidence" value="ECO:0007669"/>
    <property type="project" value="InterPro"/>
</dbReference>
<keyword evidence="3" id="KW-0238">DNA-binding</keyword>
<dbReference type="InterPro" id="IPR005119">
    <property type="entry name" value="LysR_subst-bd"/>
</dbReference>
<dbReference type="Gene3D" id="1.10.10.10">
    <property type="entry name" value="Winged helix-like DNA-binding domain superfamily/Winged helix DNA-binding domain"/>
    <property type="match status" value="1"/>
</dbReference>
<organism evidence="6 7">
    <name type="scientific">Robinsoniella peoriensis</name>
    <dbReference type="NCBI Taxonomy" id="180332"/>
    <lineage>
        <taxon>Bacteria</taxon>
        <taxon>Bacillati</taxon>
        <taxon>Bacillota</taxon>
        <taxon>Clostridia</taxon>
        <taxon>Lachnospirales</taxon>
        <taxon>Lachnospiraceae</taxon>
        <taxon>Robinsoniella</taxon>
    </lineage>
</organism>
<dbReference type="PANTHER" id="PTHR30126:SF39">
    <property type="entry name" value="HTH-TYPE TRANSCRIPTIONAL REGULATOR CYSL"/>
    <property type="match status" value="1"/>
</dbReference>
<sequence length="290" mass="32883">MTIRHLRIFKIVCEEENITKAAKKLYMTQPAVSHVINDLEEKIGNTLFDRVSKRIYLNEFGKLFLDKAIRVLDLYDDLEGGLDNLKEQAVLQIGSSITIANFWLPTLLKRFEEQWKNTPVRVEVESARVITEKLLQNEVDLALIEGVFPRDNLVCIPFSSYRLVVLCGTGHPLASASEVQIEELAQQKLLLREQGSAIRDTFQSAMTLHNLSVSPAWTSVNSQALIQAARHNLGVTIMPDILVEKECERKELVPLTVAGLYMENQNYLAYHKDKFLSGPMQGFLKILESV</sequence>
<name>A0A4V6HR43_9FIRM</name>
<dbReference type="AlphaFoldDB" id="A0A4V6HR43"/>
<dbReference type="Gene3D" id="3.40.190.290">
    <property type="match status" value="1"/>
</dbReference>
<dbReference type="RefSeq" id="WP_138004197.1">
    <property type="nucleotide sequence ID" value="NZ_QGQD01000115.1"/>
</dbReference>
<dbReference type="Proteomes" id="UP000306509">
    <property type="component" value="Unassembled WGS sequence"/>
</dbReference>
<dbReference type="PRINTS" id="PR00039">
    <property type="entry name" value="HTHLYSR"/>
</dbReference>
<comment type="caution">
    <text evidence="6">The sequence shown here is derived from an EMBL/GenBank/DDBJ whole genome shotgun (WGS) entry which is preliminary data.</text>
</comment>
<evidence type="ECO:0000256" key="2">
    <source>
        <dbReference type="ARBA" id="ARBA00023015"/>
    </source>
</evidence>
<evidence type="ECO:0000256" key="4">
    <source>
        <dbReference type="ARBA" id="ARBA00023163"/>
    </source>
</evidence>